<evidence type="ECO:0000313" key="3">
    <source>
        <dbReference type="Proteomes" id="UP000272942"/>
    </source>
</evidence>
<dbReference type="AlphaFoldDB" id="A0A183AYZ8"/>
<dbReference type="WBParaSite" id="ECPE_0001221901-mRNA-1">
    <property type="protein sequence ID" value="ECPE_0001221901-mRNA-1"/>
    <property type="gene ID" value="ECPE_0001221901"/>
</dbReference>
<organism evidence="4">
    <name type="scientific">Echinostoma caproni</name>
    <dbReference type="NCBI Taxonomy" id="27848"/>
    <lineage>
        <taxon>Eukaryota</taxon>
        <taxon>Metazoa</taxon>
        <taxon>Spiralia</taxon>
        <taxon>Lophotrochozoa</taxon>
        <taxon>Platyhelminthes</taxon>
        <taxon>Trematoda</taxon>
        <taxon>Digenea</taxon>
        <taxon>Plagiorchiida</taxon>
        <taxon>Echinostomata</taxon>
        <taxon>Echinostomatoidea</taxon>
        <taxon>Echinostomatidae</taxon>
        <taxon>Echinostoma</taxon>
    </lineage>
</organism>
<feature type="region of interest" description="Disordered" evidence="1">
    <location>
        <begin position="33"/>
        <end position="82"/>
    </location>
</feature>
<evidence type="ECO:0000313" key="2">
    <source>
        <dbReference type="EMBL" id="VDP89434.1"/>
    </source>
</evidence>
<protein>
    <submittedName>
        <fullName evidence="2 4">Uncharacterized protein</fullName>
    </submittedName>
</protein>
<evidence type="ECO:0000313" key="4">
    <source>
        <dbReference type="WBParaSite" id="ECPE_0001221901-mRNA-1"/>
    </source>
</evidence>
<name>A0A183AYZ8_9TREM</name>
<accession>A0A183AYZ8</accession>
<reference evidence="2 3" key="2">
    <citation type="submission" date="2018-11" db="EMBL/GenBank/DDBJ databases">
        <authorList>
            <consortium name="Pathogen Informatics"/>
        </authorList>
    </citation>
    <scope>NUCLEOTIDE SEQUENCE [LARGE SCALE GENOMIC DNA]</scope>
    <source>
        <strain evidence="2 3">Egypt</strain>
    </source>
</reference>
<keyword evidence="3" id="KW-1185">Reference proteome</keyword>
<feature type="compositionally biased region" description="Basic and acidic residues" evidence="1">
    <location>
        <begin position="67"/>
        <end position="82"/>
    </location>
</feature>
<gene>
    <name evidence="2" type="ORF">ECPE_LOCUS12183</name>
</gene>
<reference evidence="4" key="1">
    <citation type="submission" date="2016-06" db="UniProtKB">
        <authorList>
            <consortium name="WormBaseParasite"/>
        </authorList>
    </citation>
    <scope>IDENTIFICATION</scope>
</reference>
<proteinExistence type="predicted"/>
<evidence type="ECO:0000256" key="1">
    <source>
        <dbReference type="SAM" id="MobiDB-lite"/>
    </source>
</evidence>
<dbReference type="EMBL" id="UZAN01052342">
    <property type="protein sequence ID" value="VDP89434.1"/>
    <property type="molecule type" value="Genomic_DNA"/>
</dbReference>
<sequence length="82" mass="8874">MQSDLILIHIRLFNFPVPYMLSEFDSFVNDGATNPSDVSIRNPDVQSAGDAGASSAVPLLAPGIPGPRDDDSREKDVKLIDF</sequence>
<dbReference type="Proteomes" id="UP000272942">
    <property type="component" value="Unassembled WGS sequence"/>
</dbReference>